<evidence type="ECO:0000259" key="3">
    <source>
        <dbReference type="Pfam" id="PF00561"/>
    </source>
</evidence>
<feature type="signal peptide" evidence="2">
    <location>
        <begin position="1"/>
        <end position="18"/>
    </location>
</feature>
<evidence type="ECO:0000256" key="1">
    <source>
        <dbReference type="ARBA" id="ARBA00022801"/>
    </source>
</evidence>
<dbReference type="InterPro" id="IPR050266">
    <property type="entry name" value="AB_hydrolase_sf"/>
</dbReference>
<dbReference type="Gene3D" id="3.40.50.1820">
    <property type="entry name" value="alpha/beta hydrolase"/>
    <property type="match status" value="1"/>
</dbReference>
<organism evidence="4 5">
    <name type="scientific">Cladobotryum mycophilum</name>
    <dbReference type="NCBI Taxonomy" id="491253"/>
    <lineage>
        <taxon>Eukaryota</taxon>
        <taxon>Fungi</taxon>
        <taxon>Dikarya</taxon>
        <taxon>Ascomycota</taxon>
        <taxon>Pezizomycotina</taxon>
        <taxon>Sordariomycetes</taxon>
        <taxon>Hypocreomycetidae</taxon>
        <taxon>Hypocreales</taxon>
        <taxon>Hypocreaceae</taxon>
        <taxon>Cladobotryum</taxon>
    </lineage>
</organism>
<evidence type="ECO:0000313" key="5">
    <source>
        <dbReference type="Proteomes" id="UP001338125"/>
    </source>
</evidence>
<proteinExistence type="predicted"/>
<protein>
    <recommendedName>
        <fullName evidence="3">AB hydrolase-1 domain-containing protein</fullName>
    </recommendedName>
</protein>
<evidence type="ECO:0000313" key="4">
    <source>
        <dbReference type="EMBL" id="KAK5993537.1"/>
    </source>
</evidence>
<comment type="caution">
    <text evidence="4">The sequence shown here is derived from an EMBL/GenBank/DDBJ whole genome shotgun (WGS) entry which is preliminary data.</text>
</comment>
<keyword evidence="2" id="KW-0732">Signal</keyword>
<gene>
    <name evidence="4" type="ORF">PT974_06971</name>
</gene>
<reference evidence="4 5" key="1">
    <citation type="submission" date="2024-01" db="EMBL/GenBank/DDBJ databases">
        <title>Complete genome of Cladobotryum mycophilum ATHUM6906.</title>
        <authorList>
            <person name="Christinaki A.C."/>
            <person name="Myridakis A.I."/>
            <person name="Kouvelis V.N."/>
        </authorList>
    </citation>
    <scope>NUCLEOTIDE SEQUENCE [LARGE SCALE GENOMIC DNA]</scope>
    <source>
        <strain evidence="4 5">ATHUM6906</strain>
    </source>
</reference>
<feature type="domain" description="AB hydrolase-1" evidence="3">
    <location>
        <begin position="118"/>
        <end position="322"/>
    </location>
</feature>
<dbReference type="PANTHER" id="PTHR43798">
    <property type="entry name" value="MONOACYLGLYCEROL LIPASE"/>
    <property type="match status" value="1"/>
</dbReference>
<accession>A0ABR0SN15</accession>
<feature type="chain" id="PRO_5045992198" description="AB hydrolase-1 domain-containing protein" evidence="2">
    <location>
        <begin position="19"/>
        <end position="390"/>
    </location>
</feature>
<dbReference type="InterPro" id="IPR000073">
    <property type="entry name" value="AB_hydrolase_1"/>
</dbReference>
<dbReference type="SUPFAM" id="SSF53474">
    <property type="entry name" value="alpha/beta-Hydrolases"/>
    <property type="match status" value="1"/>
</dbReference>
<evidence type="ECO:0000256" key="2">
    <source>
        <dbReference type="SAM" id="SignalP"/>
    </source>
</evidence>
<name>A0ABR0SN15_9HYPO</name>
<sequence>MRASSVITLASTVAVSVAHGPSIQKRGPQCTEVRIPVSVLADNIALPPIDATNLFSILNNIGDAAFGVLTVNGNYTLAGRYCEPEVHIPQRQNTIQLLVHGATYNKNYWSGLDFPQGYHGNDYSWIAYASQQGYPTLSIDRLGSGDSDKPDPIKVVQIPVQAEAMYQTTLSLRAGTIEGIGRSFNKIVYIGHSLGSMIGNAMSARHGEAVDALVLTGYTKRYKPDLPGIFAKGVPIPAAVFDSARFSGLPAGYVVFGSKAGRGDLFYSIPGVEYDPAIYELDWSRQDALALGDGVSAFFSVDVAAGFKGPVLVVVGRQDNCVCSLALPIISHGDCGQGPTSLPAQVGELYPSASSFSYSILPNTGHDLNAHYSINQTLSDVHSFLGNKGF</sequence>
<dbReference type="EMBL" id="JAVFKD010000012">
    <property type="protein sequence ID" value="KAK5993537.1"/>
    <property type="molecule type" value="Genomic_DNA"/>
</dbReference>
<keyword evidence="5" id="KW-1185">Reference proteome</keyword>
<keyword evidence="1" id="KW-0378">Hydrolase</keyword>
<dbReference type="Pfam" id="PF00561">
    <property type="entry name" value="Abhydrolase_1"/>
    <property type="match status" value="1"/>
</dbReference>
<dbReference type="InterPro" id="IPR029058">
    <property type="entry name" value="AB_hydrolase_fold"/>
</dbReference>
<dbReference type="Proteomes" id="UP001338125">
    <property type="component" value="Unassembled WGS sequence"/>
</dbReference>
<dbReference type="PANTHER" id="PTHR43798:SF31">
    <property type="entry name" value="AB HYDROLASE SUPERFAMILY PROTEIN YCLE"/>
    <property type="match status" value="1"/>
</dbReference>